<feature type="transmembrane region" description="Helical" evidence="1">
    <location>
        <begin position="94"/>
        <end position="114"/>
    </location>
</feature>
<feature type="transmembrane region" description="Helical" evidence="1">
    <location>
        <begin position="25"/>
        <end position="45"/>
    </location>
</feature>
<dbReference type="AlphaFoldDB" id="A0A8J3I5N1"/>
<reference evidence="2" key="1">
    <citation type="submission" date="2020-10" db="EMBL/GenBank/DDBJ databases">
        <title>Taxonomic study of unclassified bacteria belonging to the class Ktedonobacteria.</title>
        <authorList>
            <person name="Yabe S."/>
            <person name="Wang C.M."/>
            <person name="Zheng Y."/>
            <person name="Sakai Y."/>
            <person name="Cavaletti L."/>
            <person name="Monciardini P."/>
            <person name="Donadio S."/>
        </authorList>
    </citation>
    <scope>NUCLEOTIDE SEQUENCE</scope>
    <source>
        <strain evidence="2">SOSP1-1</strain>
    </source>
</reference>
<feature type="transmembrane region" description="Helical" evidence="1">
    <location>
        <begin position="218"/>
        <end position="239"/>
    </location>
</feature>
<protein>
    <submittedName>
        <fullName evidence="2">Uncharacterized protein</fullName>
    </submittedName>
</protein>
<evidence type="ECO:0000256" key="1">
    <source>
        <dbReference type="SAM" id="Phobius"/>
    </source>
</evidence>
<evidence type="ECO:0000313" key="2">
    <source>
        <dbReference type="EMBL" id="GHO50024.1"/>
    </source>
</evidence>
<gene>
    <name evidence="2" type="ORF">KSX_81870</name>
</gene>
<proteinExistence type="predicted"/>
<sequence length="583" mass="65173">MRSTTLKRPQLPTVAHDVQLTTPPLSSWDIGLCALALLLCTLLVLSPLTRLVGVDHFAAIAPFVNVLLSFSSWLPVDLHLIADPAGSARNTSLLLSMGVAVLAFIIYGISLWLIARKPANADYRIVQRWIWAIALLGGLCFVFTPAMLSNDVFVYAGYGRLVAAYHASPYFDLLTNYPDTLNLYDDWRGATCAYGPFWLVICMIVSAVAGPHVLPYILIYRLLALASNLCNIFLVALILRKMGRSNRTVTMGMLLYAWNPLMLQENGLGGHNDTVMVTFLLLGIYLWMAQELRALEERLTARDYLPALVCLTISVLIKYSSAPLVILFFVLLGRRAMLAAAHNGEKLLGQLREAGRDIAIGGLACAGLVLFCYLPFWLGHGPAEIIQSFSSPPSSYLSYNSIQQALGRWLDVNRNIEGTMGFNFVASFTQRFLWQVLNVASVGLMLLIGLVALWFRPTLRVWALSSIALLSLLYLVTTWIFPWYITWIIGLACICLPMQGRLPRALVGTAFQFTVTIHFLYLFFFNVPPFGRWIGLDFLTTLLPPIVTFMVLCFWRIRRVKPVSLAMFVQMSINKRMPTTAKR</sequence>
<keyword evidence="1" id="KW-1133">Transmembrane helix</keyword>
<feature type="transmembrane region" description="Helical" evidence="1">
    <location>
        <begin position="461"/>
        <end position="494"/>
    </location>
</feature>
<feature type="transmembrane region" description="Helical" evidence="1">
    <location>
        <begin position="432"/>
        <end position="455"/>
    </location>
</feature>
<feature type="transmembrane region" description="Helical" evidence="1">
    <location>
        <begin position="533"/>
        <end position="555"/>
    </location>
</feature>
<feature type="transmembrane region" description="Helical" evidence="1">
    <location>
        <begin position="358"/>
        <end position="378"/>
    </location>
</feature>
<keyword evidence="1" id="KW-0472">Membrane</keyword>
<dbReference type="Proteomes" id="UP000612362">
    <property type="component" value="Unassembled WGS sequence"/>
</dbReference>
<feature type="transmembrane region" description="Helical" evidence="1">
    <location>
        <begin position="126"/>
        <end position="146"/>
    </location>
</feature>
<feature type="transmembrane region" description="Helical" evidence="1">
    <location>
        <begin position="304"/>
        <end position="332"/>
    </location>
</feature>
<dbReference type="RefSeq" id="WP_220199091.1">
    <property type="nucleotide sequence ID" value="NZ_BNJF01000007.1"/>
</dbReference>
<organism evidence="2 3">
    <name type="scientific">Ktedonospora formicarum</name>
    <dbReference type="NCBI Taxonomy" id="2778364"/>
    <lineage>
        <taxon>Bacteria</taxon>
        <taxon>Bacillati</taxon>
        <taxon>Chloroflexota</taxon>
        <taxon>Ktedonobacteria</taxon>
        <taxon>Ktedonobacterales</taxon>
        <taxon>Ktedonobacteraceae</taxon>
        <taxon>Ktedonospora</taxon>
    </lineage>
</organism>
<feature type="transmembrane region" description="Helical" evidence="1">
    <location>
        <begin position="57"/>
        <end position="74"/>
    </location>
</feature>
<keyword evidence="1" id="KW-0812">Transmembrane</keyword>
<feature type="transmembrane region" description="Helical" evidence="1">
    <location>
        <begin position="506"/>
        <end position="527"/>
    </location>
</feature>
<evidence type="ECO:0000313" key="3">
    <source>
        <dbReference type="Proteomes" id="UP000612362"/>
    </source>
</evidence>
<name>A0A8J3I5N1_9CHLR</name>
<dbReference type="EMBL" id="BNJF01000007">
    <property type="protein sequence ID" value="GHO50024.1"/>
    <property type="molecule type" value="Genomic_DNA"/>
</dbReference>
<dbReference type="Pfam" id="PF26314">
    <property type="entry name" value="MptA_B_family"/>
    <property type="match status" value="1"/>
</dbReference>
<keyword evidence="3" id="KW-1185">Reference proteome</keyword>
<accession>A0A8J3I5N1</accession>
<comment type="caution">
    <text evidence="2">The sequence shown here is derived from an EMBL/GenBank/DDBJ whole genome shotgun (WGS) entry which is preliminary data.</text>
</comment>
<feature type="transmembrane region" description="Helical" evidence="1">
    <location>
        <begin position="275"/>
        <end position="292"/>
    </location>
</feature>
<feature type="transmembrane region" description="Helical" evidence="1">
    <location>
        <begin position="192"/>
        <end position="212"/>
    </location>
</feature>